<feature type="region of interest" description="Disordered" evidence="1">
    <location>
        <begin position="449"/>
        <end position="483"/>
    </location>
</feature>
<keyword evidence="3" id="KW-1185">Reference proteome</keyword>
<dbReference type="AlphaFoldDB" id="A0A7W7W402"/>
<gene>
    <name evidence="2" type="ORF">F4561_003923</name>
</gene>
<evidence type="ECO:0000313" key="2">
    <source>
        <dbReference type="EMBL" id="MBB4933103.1"/>
    </source>
</evidence>
<comment type="caution">
    <text evidence="2">The sequence shown here is derived from an EMBL/GenBank/DDBJ whole genome shotgun (WGS) entry which is preliminary data.</text>
</comment>
<organism evidence="2 3">
    <name type="scientific">Lipingzhangella halophila</name>
    <dbReference type="NCBI Taxonomy" id="1783352"/>
    <lineage>
        <taxon>Bacteria</taxon>
        <taxon>Bacillati</taxon>
        <taxon>Actinomycetota</taxon>
        <taxon>Actinomycetes</taxon>
        <taxon>Streptosporangiales</taxon>
        <taxon>Nocardiopsidaceae</taxon>
        <taxon>Lipingzhangella</taxon>
    </lineage>
</organism>
<evidence type="ECO:0000313" key="3">
    <source>
        <dbReference type="Proteomes" id="UP000523007"/>
    </source>
</evidence>
<reference evidence="2 3" key="1">
    <citation type="submission" date="2020-08" db="EMBL/GenBank/DDBJ databases">
        <title>Sequencing the genomes of 1000 actinobacteria strains.</title>
        <authorList>
            <person name="Klenk H.-P."/>
        </authorList>
    </citation>
    <scope>NUCLEOTIDE SEQUENCE [LARGE SCALE GENOMIC DNA]</scope>
    <source>
        <strain evidence="2 3">DSM 102030</strain>
    </source>
</reference>
<sequence length="547" mass="59413">MPDAVFVEMLRAARALLAMRHPLDVELGVSEMLGSWWGQRVPGVDVDRLLSEGLVAHATKAGTSAGLAVLTAVSVLGPSPRQRDLANEAAQTLSAEDVAPPMWAESVGTARPVTAYVSGSRFGDIDNIICTFRYDLDPGADTGEAGHALIAVIDHNAGGVLRDAWVTTKADRLLEHCRREAADTAMATFAELTPARARTLLENGFNRTHQVLNSHAGNRPVRVTGAGDEHFSGGSLAAHHALALARVRALPPETAPTSEPVWPRDRRAMLAARFLASEESAELSDSYAASRCVDHIIAYGCDVDAGRPLRVSPRKVESFLLTWLPRRVVLLPEEQQAMPHVLAAWIRWAGPRFELPKTAVDATLDALWEATADFTSTYLDPAASYGLRREAIRRLLPDDDLSALARRMFAFPLLASDLVAESASEFDPATRTGRRALLRLDHFGEYDTSGWPRGKHSADNGNGTGADEAPNTDTRTVDGGPGASEEELAAHERLAERLWNGEPPALWEAAQRLLDRGHSRREVLSTLLTVLDDADDEDDLVERLTEL</sequence>
<dbReference type="EMBL" id="JACHJT010000001">
    <property type="protein sequence ID" value="MBB4933103.1"/>
    <property type="molecule type" value="Genomic_DNA"/>
</dbReference>
<accession>A0A7W7W402</accession>
<protein>
    <submittedName>
        <fullName evidence="2">Uncharacterized protein</fullName>
    </submittedName>
</protein>
<name>A0A7W7W402_9ACTN</name>
<proteinExistence type="predicted"/>
<dbReference type="Proteomes" id="UP000523007">
    <property type="component" value="Unassembled WGS sequence"/>
</dbReference>
<evidence type="ECO:0000256" key="1">
    <source>
        <dbReference type="SAM" id="MobiDB-lite"/>
    </source>
</evidence>